<name>A0A8S5SWS3_9CAUD</name>
<protein>
    <submittedName>
        <fullName evidence="1">Uncharacterized protein</fullName>
    </submittedName>
</protein>
<evidence type="ECO:0000313" key="1">
    <source>
        <dbReference type="EMBL" id="DAF55360.1"/>
    </source>
</evidence>
<reference evidence="1" key="1">
    <citation type="journal article" date="2021" name="Proc. Natl. Acad. Sci. U.S.A.">
        <title>A Catalog of Tens of Thousands of Viruses from Human Metagenomes Reveals Hidden Associations with Chronic Diseases.</title>
        <authorList>
            <person name="Tisza M.J."/>
            <person name="Buck C.B."/>
        </authorList>
    </citation>
    <scope>NUCLEOTIDE SEQUENCE</scope>
    <source>
        <strain evidence="1">CtZHD14</strain>
    </source>
</reference>
<sequence>MTTLEVGSSTTGVIKRISTGGGIYSLPGSNAVNYVTEEKDVGIWHYRVWSNGFKECWGKYHVENANISTSWGKSYNSDPYTYPKYPVSFSAYPIRLWQVFSPGEGYPPRVMCDSQNLTFPGMFVLNKEISSTISSCDVLCYAAGF</sequence>
<organism evidence="1">
    <name type="scientific">Siphoviridae sp. ctZHD14</name>
    <dbReference type="NCBI Taxonomy" id="2827891"/>
    <lineage>
        <taxon>Viruses</taxon>
        <taxon>Duplodnaviria</taxon>
        <taxon>Heunggongvirae</taxon>
        <taxon>Uroviricota</taxon>
        <taxon>Caudoviricetes</taxon>
    </lineage>
</organism>
<dbReference type="EMBL" id="BK032687">
    <property type="protein sequence ID" value="DAF55360.1"/>
    <property type="molecule type" value="Genomic_DNA"/>
</dbReference>
<proteinExistence type="predicted"/>
<accession>A0A8S5SWS3</accession>